<dbReference type="InterPro" id="IPR008538">
    <property type="entry name" value="Uma2"/>
</dbReference>
<name>D5SWU2_PLAL2</name>
<accession>D5SWU2</accession>
<dbReference type="Pfam" id="PF05685">
    <property type="entry name" value="Uma2"/>
    <property type="match status" value="1"/>
</dbReference>
<sequence>MSIAPMPPVTLDEFLRSEAEAPEGVTLELIDGKLVERPSMTTRGRLHAFVMSLLVYELVRWSQSFHQKPVEIGSGEARCRLTMENDTIVGVDAGVWIGEQYASPSNDPPLYEGPPVVAAEILSPSDKNEYVDEKIAAYLAAGVHQVWILDPMWRTVTVYRPDSKPAFYAEDDVLNAAPDLPGFSLPVSQFFSKYVKRPV</sequence>
<dbReference type="SUPFAM" id="SSF52980">
    <property type="entry name" value="Restriction endonuclease-like"/>
    <property type="match status" value="1"/>
</dbReference>
<dbReference type="AlphaFoldDB" id="D5SWU2"/>
<dbReference type="InterPro" id="IPR011335">
    <property type="entry name" value="Restrct_endonuc-II-like"/>
</dbReference>
<organism evidence="2 3">
    <name type="scientific">Planctopirus limnophila (strain ATCC 43296 / DSM 3776 / IFAM 1008 / Mu 290)</name>
    <name type="common">Planctomyces limnophilus</name>
    <dbReference type="NCBI Taxonomy" id="521674"/>
    <lineage>
        <taxon>Bacteria</taxon>
        <taxon>Pseudomonadati</taxon>
        <taxon>Planctomycetota</taxon>
        <taxon>Planctomycetia</taxon>
        <taxon>Planctomycetales</taxon>
        <taxon>Planctomycetaceae</taxon>
        <taxon>Planctopirus</taxon>
    </lineage>
</organism>
<evidence type="ECO:0000259" key="1">
    <source>
        <dbReference type="Pfam" id="PF05685"/>
    </source>
</evidence>
<dbReference type="PANTHER" id="PTHR34107">
    <property type="entry name" value="SLL0198 PROTEIN-RELATED"/>
    <property type="match status" value="1"/>
</dbReference>
<dbReference type="Proteomes" id="UP000002220">
    <property type="component" value="Chromosome"/>
</dbReference>
<dbReference type="KEGG" id="plm:Plim_1609"/>
<keyword evidence="3" id="KW-1185">Reference proteome</keyword>
<feature type="domain" description="Putative restriction endonuclease" evidence="1">
    <location>
        <begin position="12"/>
        <end position="187"/>
    </location>
</feature>
<dbReference type="Gene3D" id="3.90.1570.10">
    <property type="entry name" value="tt1808, chain A"/>
    <property type="match status" value="1"/>
</dbReference>
<dbReference type="eggNOG" id="COG4636">
    <property type="taxonomic scope" value="Bacteria"/>
</dbReference>
<protein>
    <recommendedName>
        <fullName evidence="1">Putative restriction endonuclease domain-containing protein</fullName>
    </recommendedName>
</protein>
<reference evidence="2 3" key="1">
    <citation type="journal article" date="2010" name="Stand. Genomic Sci.">
        <title>Complete genome sequence of Planctomyces limnophilus type strain (Mu 290).</title>
        <authorList>
            <person name="Labutti K."/>
            <person name="Sikorski J."/>
            <person name="Schneider S."/>
            <person name="Nolan M."/>
            <person name="Lucas S."/>
            <person name="Glavina Del Rio T."/>
            <person name="Tice H."/>
            <person name="Cheng J.F."/>
            <person name="Goodwin L."/>
            <person name="Pitluck S."/>
            <person name="Liolios K."/>
            <person name="Ivanova N."/>
            <person name="Mavromatis K."/>
            <person name="Mikhailova N."/>
            <person name="Pati A."/>
            <person name="Chen A."/>
            <person name="Palaniappan K."/>
            <person name="Land M."/>
            <person name="Hauser L."/>
            <person name="Chang Y.J."/>
            <person name="Jeffries C.D."/>
            <person name="Tindall B.J."/>
            <person name="Rohde M."/>
            <person name="Goker M."/>
            <person name="Woyke T."/>
            <person name="Bristow J."/>
            <person name="Eisen J.A."/>
            <person name="Markowitz V."/>
            <person name="Hugenholtz P."/>
            <person name="Kyrpides N.C."/>
            <person name="Klenk H.P."/>
            <person name="Lapidus A."/>
        </authorList>
    </citation>
    <scope>NUCLEOTIDE SEQUENCE [LARGE SCALE GENOMIC DNA]</scope>
    <source>
        <strain evidence="3">ATCC 43296 / DSM 3776 / IFAM 1008 / 290</strain>
    </source>
</reference>
<dbReference type="EMBL" id="CP001744">
    <property type="protein sequence ID" value="ADG67442.1"/>
    <property type="molecule type" value="Genomic_DNA"/>
</dbReference>
<dbReference type="HOGENOM" id="CLU_076312_3_2_0"/>
<dbReference type="STRING" id="521674.Plim_1609"/>
<proteinExistence type="predicted"/>
<gene>
    <name evidence="2" type="ordered locus">Plim_1609</name>
</gene>
<dbReference type="InterPro" id="IPR012296">
    <property type="entry name" value="Nuclease_put_TT1808"/>
</dbReference>
<evidence type="ECO:0000313" key="2">
    <source>
        <dbReference type="EMBL" id="ADG67442.1"/>
    </source>
</evidence>
<dbReference type="PANTHER" id="PTHR34107:SF1">
    <property type="entry name" value="SLL0198 PROTEIN"/>
    <property type="match status" value="1"/>
</dbReference>
<evidence type="ECO:0000313" key="3">
    <source>
        <dbReference type="Proteomes" id="UP000002220"/>
    </source>
</evidence>
<dbReference type="CDD" id="cd06260">
    <property type="entry name" value="DUF820-like"/>
    <property type="match status" value="1"/>
</dbReference>
<dbReference type="RefSeq" id="WP_013109873.1">
    <property type="nucleotide sequence ID" value="NC_014148.1"/>
</dbReference>